<feature type="transmembrane region" description="Helical" evidence="2">
    <location>
        <begin position="235"/>
        <end position="255"/>
    </location>
</feature>
<gene>
    <name evidence="3" type="ordered locus">MK0215</name>
</gene>
<keyword evidence="2" id="KW-0812">Transmembrane</keyword>
<name>Q8TYS7_METKA</name>
<dbReference type="AlphaFoldDB" id="Q8TYS7"/>
<evidence type="ECO:0000256" key="1">
    <source>
        <dbReference type="SAM" id="MobiDB-lite"/>
    </source>
</evidence>
<protein>
    <submittedName>
        <fullName evidence="3">Predicted membrane protein</fullName>
    </submittedName>
</protein>
<feature type="transmembrane region" description="Helical" evidence="2">
    <location>
        <begin position="37"/>
        <end position="60"/>
    </location>
</feature>
<sequence length="296" mass="32078">MDLAGGWHVGAAFVTVATLTTVLLALLTYSIGVVGRWIKAPIATTLGAAIIGAGVGLFLLAPMLSDIPKVVAGLEKNGYLTVELSTAPSDLPKALEAVKKYRGKPVGRYLELEVAMSEPVPSDRRRWFESKVPKVFPGVKDVRFSSPTKMVVRMDLKSVPPSKVSQLADELSGWITYTSGFVVVGVTATIDVEVPPSEYADLKGEIREIADLRVIYDPTKAAQRRIARMLPSPRTTVIASTLAFAGIAVIGWYGISHIIGPLTSPLRRSAEGRRLVRREKGRIRRETPGLPPRGKR</sequence>
<keyword evidence="2" id="KW-0472">Membrane</keyword>
<keyword evidence="4" id="KW-1185">Reference proteome</keyword>
<dbReference type="KEGG" id="mka:MK0215"/>
<dbReference type="EnsemblBacteria" id="AAM01432">
    <property type="protein sequence ID" value="AAM01432"/>
    <property type="gene ID" value="MK0215"/>
</dbReference>
<dbReference type="PaxDb" id="190192-MK0215"/>
<evidence type="ECO:0000313" key="3">
    <source>
        <dbReference type="EMBL" id="AAM01432.1"/>
    </source>
</evidence>
<accession>Q8TYS7</accession>
<dbReference type="HOGENOM" id="CLU_938798_0_0_2"/>
<evidence type="ECO:0000313" key="4">
    <source>
        <dbReference type="Proteomes" id="UP000001826"/>
    </source>
</evidence>
<dbReference type="Proteomes" id="UP000001826">
    <property type="component" value="Chromosome"/>
</dbReference>
<dbReference type="InParanoid" id="Q8TYS7"/>
<dbReference type="STRING" id="190192.MK0215"/>
<reference evidence="3 4" key="1">
    <citation type="journal article" date="2002" name="Proc. Natl. Acad. Sci. U.S.A.">
        <title>The complete genome of hyperthermophile Methanopyrus kandleri AV19 and monophyly of archaeal methanogens.</title>
        <authorList>
            <person name="Slesarev A.I."/>
            <person name="Mezhevaya K.V."/>
            <person name="Makarova K.S."/>
            <person name="Polushin N.N."/>
            <person name="Shcherbinina O.V."/>
            <person name="Shakhova V.V."/>
            <person name="Belova G.I."/>
            <person name="Aravind L."/>
            <person name="Natale D.A."/>
            <person name="Rogozin I.B."/>
            <person name="Tatusov R.L."/>
            <person name="Wolf Y.I."/>
            <person name="Stetter K.O."/>
            <person name="Malykh A.G."/>
            <person name="Koonin E.V."/>
            <person name="Kozyavkin S.A."/>
        </authorList>
    </citation>
    <scope>NUCLEOTIDE SEQUENCE [LARGE SCALE GENOMIC DNA]</scope>
    <source>
        <strain evidence="4">AV19 / DSM 6324 / JCM 9639 / NBRC 100938</strain>
    </source>
</reference>
<dbReference type="EMBL" id="AE009439">
    <property type="protein sequence ID" value="AAM01432.1"/>
    <property type="molecule type" value="Genomic_DNA"/>
</dbReference>
<keyword evidence="2" id="KW-1133">Transmembrane helix</keyword>
<feature type="region of interest" description="Disordered" evidence="1">
    <location>
        <begin position="273"/>
        <end position="296"/>
    </location>
</feature>
<evidence type="ECO:0000256" key="2">
    <source>
        <dbReference type="SAM" id="Phobius"/>
    </source>
</evidence>
<proteinExistence type="predicted"/>
<organism evidence="3 4">
    <name type="scientific">Methanopyrus kandleri (strain AV19 / DSM 6324 / JCM 9639 / NBRC 100938)</name>
    <dbReference type="NCBI Taxonomy" id="190192"/>
    <lineage>
        <taxon>Archaea</taxon>
        <taxon>Methanobacteriati</taxon>
        <taxon>Methanobacteriota</taxon>
        <taxon>Methanomada group</taxon>
        <taxon>Methanopyri</taxon>
        <taxon>Methanopyrales</taxon>
        <taxon>Methanopyraceae</taxon>
        <taxon>Methanopyrus</taxon>
    </lineage>
</organism>
<feature type="transmembrane region" description="Helical" evidence="2">
    <location>
        <begin position="7"/>
        <end position="31"/>
    </location>
</feature>